<dbReference type="EMBL" id="JALJOS010000083">
    <property type="protein sequence ID" value="KAK9816268.1"/>
    <property type="molecule type" value="Genomic_DNA"/>
</dbReference>
<dbReference type="GO" id="GO:0006099">
    <property type="term" value="P:tricarboxylic acid cycle"/>
    <property type="evidence" value="ECO:0007669"/>
    <property type="project" value="UniProtKB-KW"/>
</dbReference>
<keyword evidence="3 9" id="KW-0560">Oxidoreductase</keyword>
<comment type="caution">
    <text evidence="14">The sequence shown here is derived from an EMBL/GenBank/DDBJ whole genome shotgun (WGS) entry which is preliminary data.</text>
</comment>
<evidence type="ECO:0000256" key="11">
    <source>
        <dbReference type="SAM" id="Phobius"/>
    </source>
</evidence>
<evidence type="ECO:0000256" key="4">
    <source>
        <dbReference type="ARBA" id="ARBA00023027"/>
    </source>
</evidence>
<comment type="catalytic activity">
    <reaction evidence="5 10">
        <text>(S)-malate + NAD(+) = oxaloacetate + NADH + H(+)</text>
        <dbReference type="Rhea" id="RHEA:21432"/>
        <dbReference type="ChEBI" id="CHEBI:15378"/>
        <dbReference type="ChEBI" id="CHEBI:15589"/>
        <dbReference type="ChEBI" id="CHEBI:16452"/>
        <dbReference type="ChEBI" id="CHEBI:57540"/>
        <dbReference type="ChEBI" id="CHEBI:57945"/>
        <dbReference type="EC" id="1.1.1.37"/>
    </reaction>
</comment>
<keyword evidence="11" id="KW-0812">Transmembrane</keyword>
<dbReference type="Pfam" id="PF00056">
    <property type="entry name" value="Ldh_1_N"/>
    <property type="match status" value="1"/>
</dbReference>
<evidence type="ECO:0000256" key="8">
    <source>
        <dbReference type="PIRSR" id="PIRSR000102-3"/>
    </source>
</evidence>
<keyword evidence="11" id="KW-0472">Membrane</keyword>
<accession>A0AAW1Q5W3</accession>
<sequence>MSGTNNARSFQFAHLLAAGAFGALGAFFTCYLSKRAQPVRPPIRVLITGAAGQIGYALSSLVGHGELLGKSQRVILHLLDVETATEPLNGLKLELIDSALPLLTDVIATTNPTEACTGVSIAIMVGGFPRKAHMERKDIMAMNGSIYSKHAYALEKYACKGCKVVVVANPANTNAVILSQCAPSIPRKNITCLTRLDHNRALGQVAAKLNIPVNVVKNVTIWGNHSSTQYPDVNHGCANGITIRNAIRDDNWLDNEFVSIVQQRGAAIIKARNLSSALSAASSVCDHIRDWVLGTPPGHWVSMGVISDGSYGVPEGLCYSFPVTCKDGDWNIVQGLDIDARSRQKMDDTARELEEERRLAQDYLQSL</sequence>
<dbReference type="NCBIfam" id="TIGR01759">
    <property type="entry name" value="MalateDH-SF1"/>
    <property type="match status" value="1"/>
</dbReference>
<evidence type="ECO:0000313" key="15">
    <source>
        <dbReference type="Proteomes" id="UP001438707"/>
    </source>
</evidence>
<evidence type="ECO:0000313" key="14">
    <source>
        <dbReference type="EMBL" id="KAK9816268.1"/>
    </source>
</evidence>
<evidence type="ECO:0000256" key="5">
    <source>
        <dbReference type="ARBA" id="ARBA00048313"/>
    </source>
</evidence>
<dbReference type="Gene3D" id="3.90.110.10">
    <property type="entry name" value="Lactate dehydrogenase/glycoside hydrolase, family 4, C-terminal"/>
    <property type="match status" value="1"/>
</dbReference>
<dbReference type="PIRSF" id="PIRSF000102">
    <property type="entry name" value="Lac_mal_DH"/>
    <property type="match status" value="1"/>
</dbReference>
<evidence type="ECO:0000256" key="10">
    <source>
        <dbReference type="RuleBase" id="RU003405"/>
    </source>
</evidence>
<dbReference type="FunFam" id="3.90.110.10:FF:000002">
    <property type="entry name" value="Malate dehydrogenase"/>
    <property type="match status" value="1"/>
</dbReference>
<proteinExistence type="inferred from homology"/>
<feature type="binding site" evidence="8">
    <location>
        <begin position="49"/>
        <end position="55"/>
    </location>
    <ligand>
        <name>NAD(+)</name>
        <dbReference type="ChEBI" id="CHEBI:57540"/>
    </ligand>
</feature>
<dbReference type="NCBIfam" id="TIGR01758">
    <property type="entry name" value="MDH_euk_cyt"/>
    <property type="match status" value="1"/>
</dbReference>
<feature type="transmembrane region" description="Helical" evidence="11">
    <location>
        <begin position="12"/>
        <end position="32"/>
    </location>
</feature>
<dbReference type="GO" id="GO:0006108">
    <property type="term" value="P:malate metabolic process"/>
    <property type="evidence" value="ECO:0007669"/>
    <property type="project" value="InterPro"/>
</dbReference>
<dbReference type="AlphaFoldDB" id="A0AAW1Q5W3"/>
<dbReference type="InterPro" id="IPR001252">
    <property type="entry name" value="Malate_DH_AS"/>
</dbReference>
<evidence type="ECO:0000259" key="13">
    <source>
        <dbReference type="Pfam" id="PF02866"/>
    </source>
</evidence>
<dbReference type="PROSITE" id="PS00068">
    <property type="entry name" value="MDH"/>
    <property type="match status" value="1"/>
</dbReference>
<feature type="domain" description="Lactate/malate dehydrogenase C-terminal" evidence="13">
    <location>
        <begin position="194"/>
        <end position="356"/>
    </location>
</feature>
<evidence type="ECO:0000256" key="7">
    <source>
        <dbReference type="PIRSR" id="PIRSR000102-2"/>
    </source>
</evidence>
<feature type="binding site" evidence="7">
    <location>
        <position position="130"/>
    </location>
    <ligand>
        <name>substrate</name>
    </ligand>
</feature>
<keyword evidence="15" id="KW-1185">Reference proteome</keyword>
<dbReference type="PANTHER" id="PTHR23382">
    <property type="entry name" value="MALATE DEHYDROGENASE"/>
    <property type="match status" value="1"/>
</dbReference>
<feature type="binding site" evidence="7">
    <location>
        <position position="136"/>
    </location>
    <ligand>
        <name>substrate</name>
    </ligand>
</feature>
<feature type="binding site" evidence="8">
    <location>
        <begin position="167"/>
        <end position="169"/>
    </location>
    <ligand>
        <name>NAD(+)</name>
        <dbReference type="ChEBI" id="CHEBI:57540"/>
    </ligand>
</feature>
<dbReference type="Pfam" id="PF02866">
    <property type="entry name" value="Ldh_1_C"/>
    <property type="match status" value="1"/>
</dbReference>
<keyword evidence="4 8" id="KW-0520">NAD</keyword>
<feature type="binding site" evidence="7">
    <location>
        <position position="169"/>
    </location>
    <ligand>
        <name>substrate</name>
    </ligand>
</feature>
<reference evidence="14 15" key="1">
    <citation type="journal article" date="2024" name="Nat. Commun.">
        <title>Phylogenomics reveals the evolutionary origins of lichenization in chlorophyte algae.</title>
        <authorList>
            <person name="Puginier C."/>
            <person name="Libourel C."/>
            <person name="Otte J."/>
            <person name="Skaloud P."/>
            <person name="Haon M."/>
            <person name="Grisel S."/>
            <person name="Petersen M."/>
            <person name="Berrin J.G."/>
            <person name="Delaux P.M."/>
            <person name="Dal Grande F."/>
            <person name="Keller J."/>
        </authorList>
    </citation>
    <scope>NUCLEOTIDE SEQUENCE [LARGE SCALE GENOMIC DNA]</scope>
    <source>
        <strain evidence="14 15">SAG 2145</strain>
    </source>
</reference>
<feature type="domain" description="Lactate/malate dehydrogenase N-terminal" evidence="12">
    <location>
        <begin position="44"/>
        <end position="190"/>
    </location>
</feature>
<evidence type="ECO:0000256" key="2">
    <source>
        <dbReference type="ARBA" id="ARBA00012995"/>
    </source>
</evidence>
<dbReference type="FunFam" id="3.40.50.720:FF:000010">
    <property type="entry name" value="Malate dehydrogenase"/>
    <property type="match status" value="1"/>
</dbReference>
<feature type="binding site" evidence="8">
    <location>
        <position position="80"/>
    </location>
    <ligand>
        <name>NAD(+)</name>
        <dbReference type="ChEBI" id="CHEBI:57540"/>
    </ligand>
</feature>
<dbReference type="CDD" id="cd01336">
    <property type="entry name" value="MDH_cytoplasmic_cytosolic"/>
    <property type="match status" value="1"/>
</dbReference>
<evidence type="ECO:0000256" key="3">
    <source>
        <dbReference type="ARBA" id="ARBA00023002"/>
    </source>
</evidence>
<evidence type="ECO:0000259" key="12">
    <source>
        <dbReference type="Pfam" id="PF00056"/>
    </source>
</evidence>
<dbReference type="InterPro" id="IPR022383">
    <property type="entry name" value="Lactate/malate_DH_C"/>
</dbReference>
<evidence type="ECO:0000256" key="1">
    <source>
        <dbReference type="ARBA" id="ARBA00009613"/>
    </source>
</evidence>
<protein>
    <recommendedName>
        <fullName evidence="2 10">Malate dehydrogenase</fullName>
        <ecNumber evidence="2 10">1.1.1.37</ecNumber>
    </recommendedName>
</protein>
<dbReference type="InterPro" id="IPR010945">
    <property type="entry name" value="Malate_DH_type2"/>
</dbReference>
<name>A0AAW1Q5W3_9CHLO</name>
<dbReference type="InterPro" id="IPR036291">
    <property type="entry name" value="NAD(P)-bd_dom_sf"/>
</dbReference>
<dbReference type="InterPro" id="IPR011274">
    <property type="entry name" value="Malate_DH_NAD-dep_euk"/>
</dbReference>
<feature type="active site" description="Proton acceptor" evidence="6">
    <location>
        <position position="225"/>
    </location>
</feature>
<dbReference type="Gene3D" id="3.40.50.720">
    <property type="entry name" value="NAD(P)-binding Rossmann-like Domain"/>
    <property type="match status" value="1"/>
</dbReference>
<dbReference type="SUPFAM" id="SSF56327">
    <property type="entry name" value="LDH C-terminal domain-like"/>
    <property type="match status" value="1"/>
</dbReference>
<feature type="binding site" evidence="8">
    <location>
        <position position="143"/>
    </location>
    <ligand>
        <name>NAD(+)</name>
        <dbReference type="ChEBI" id="CHEBI:57540"/>
    </ligand>
</feature>
<evidence type="ECO:0000256" key="9">
    <source>
        <dbReference type="RuleBase" id="RU003369"/>
    </source>
</evidence>
<dbReference type="GO" id="GO:0030060">
    <property type="term" value="F:L-malate dehydrogenase (NAD+) activity"/>
    <property type="evidence" value="ECO:0007669"/>
    <property type="project" value="UniProtKB-EC"/>
</dbReference>
<dbReference type="NCBIfam" id="NF003916">
    <property type="entry name" value="PRK05442.1"/>
    <property type="match status" value="1"/>
</dbReference>
<dbReference type="SUPFAM" id="SSF51735">
    <property type="entry name" value="NAD(P)-binding Rossmann-fold domains"/>
    <property type="match status" value="1"/>
</dbReference>
<dbReference type="InterPro" id="IPR001236">
    <property type="entry name" value="Lactate/malate_DH_N"/>
</dbReference>
<keyword evidence="11" id="KW-1133">Transmembrane helix</keyword>
<dbReference type="Proteomes" id="UP001438707">
    <property type="component" value="Unassembled WGS sequence"/>
</dbReference>
<feature type="binding site" evidence="7">
    <location>
        <position position="200"/>
    </location>
    <ligand>
        <name>substrate</name>
    </ligand>
</feature>
<comment type="similarity">
    <text evidence="1">Belongs to the LDH/MDH superfamily. MDH type 2 family.</text>
</comment>
<evidence type="ECO:0000256" key="6">
    <source>
        <dbReference type="PIRSR" id="PIRSR000102-1"/>
    </source>
</evidence>
<dbReference type="InterPro" id="IPR015955">
    <property type="entry name" value="Lactate_DH/Glyco_Ohase_4_C"/>
</dbReference>
<keyword evidence="10" id="KW-0816">Tricarboxylic acid cycle</keyword>
<dbReference type="EC" id="1.1.1.37" evidence="2 10"/>
<gene>
    <name evidence="14" type="ORF">WJX74_009194</name>
</gene>
<dbReference type="InterPro" id="IPR001557">
    <property type="entry name" value="L-lactate/malate_DH"/>
</dbReference>
<organism evidence="14 15">
    <name type="scientific">Apatococcus lobatus</name>
    <dbReference type="NCBI Taxonomy" id="904363"/>
    <lineage>
        <taxon>Eukaryota</taxon>
        <taxon>Viridiplantae</taxon>
        <taxon>Chlorophyta</taxon>
        <taxon>core chlorophytes</taxon>
        <taxon>Trebouxiophyceae</taxon>
        <taxon>Chlorellales</taxon>
        <taxon>Chlorellaceae</taxon>
        <taxon>Apatococcus</taxon>
    </lineage>
</organism>